<protein>
    <submittedName>
        <fullName evidence="3">Uncharacterized protein</fullName>
    </submittedName>
</protein>
<keyword evidence="2" id="KW-0812">Transmembrane</keyword>
<reference evidence="3 4" key="1">
    <citation type="submission" date="2024-10" db="EMBL/GenBank/DDBJ databases">
        <title>Paracoccus drimophilus sp. nov., a novel bacterium from corn roots in Hunan.</title>
        <authorList>
            <person name="Li X."/>
        </authorList>
    </citation>
    <scope>NUCLEOTIDE SEQUENCE [LARGE SCALE GENOMIC DNA]</scope>
    <source>
        <strain evidence="3 4">NGMCC 1.201697</strain>
    </source>
</reference>
<name>A0ABW7LMT9_9RHOB</name>
<keyword evidence="2" id="KW-0472">Membrane</keyword>
<comment type="caution">
    <text evidence="3">The sequence shown here is derived from an EMBL/GenBank/DDBJ whole genome shotgun (WGS) entry which is preliminary data.</text>
</comment>
<feature type="compositionally biased region" description="Gly residues" evidence="1">
    <location>
        <begin position="164"/>
        <end position="173"/>
    </location>
</feature>
<feature type="region of interest" description="Disordered" evidence="1">
    <location>
        <begin position="138"/>
        <end position="213"/>
    </location>
</feature>
<feature type="transmembrane region" description="Helical" evidence="2">
    <location>
        <begin position="43"/>
        <end position="66"/>
    </location>
</feature>
<dbReference type="RefSeq" id="WP_395134678.1">
    <property type="nucleotide sequence ID" value="NZ_JBIMPR010000011.1"/>
</dbReference>
<proteinExistence type="predicted"/>
<evidence type="ECO:0000313" key="4">
    <source>
        <dbReference type="Proteomes" id="UP001609376"/>
    </source>
</evidence>
<organism evidence="3 4">
    <name type="scientific">Paracoccus broussonetiae subsp. drimophilus</name>
    <dbReference type="NCBI Taxonomy" id="3373869"/>
    <lineage>
        <taxon>Bacteria</taxon>
        <taxon>Pseudomonadati</taxon>
        <taxon>Pseudomonadota</taxon>
        <taxon>Alphaproteobacteria</taxon>
        <taxon>Rhodobacterales</taxon>
        <taxon>Paracoccaceae</taxon>
        <taxon>Paracoccus</taxon>
        <taxon>Paracoccus broussonetiae</taxon>
    </lineage>
</organism>
<keyword evidence="2" id="KW-1133">Transmembrane helix</keyword>
<feature type="transmembrane region" description="Helical" evidence="2">
    <location>
        <begin position="100"/>
        <end position="119"/>
    </location>
</feature>
<evidence type="ECO:0000313" key="3">
    <source>
        <dbReference type="EMBL" id="MFH5775455.1"/>
    </source>
</evidence>
<feature type="transmembrane region" description="Helical" evidence="2">
    <location>
        <begin position="73"/>
        <end position="94"/>
    </location>
</feature>
<evidence type="ECO:0000256" key="2">
    <source>
        <dbReference type="SAM" id="Phobius"/>
    </source>
</evidence>
<accession>A0ABW7LMT9</accession>
<dbReference type="EMBL" id="JBIMPR010000011">
    <property type="protein sequence ID" value="MFH5775455.1"/>
    <property type="molecule type" value="Genomic_DNA"/>
</dbReference>
<evidence type="ECO:0000256" key="1">
    <source>
        <dbReference type="SAM" id="MobiDB-lite"/>
    </source>
</evidence>
<dbReference type="Proteomes" id="UP001609376">
    <property type="component" value="Unassembled WGS sequence"/>
</dbReference>
<keyword evidence="4" id="KW-1185">Reference proteome</keyword>
<gene>
    <name evidence="3" type="ORF">ACHFJ0_14485</name>
</gene>
<sequence length="213" mass="21949">MTVVATVATTIVALAVVGAVAGNLNRCGDYVLAVVRTIIAPSSATAAAIAAPAPVIVAAVMATAVVTATTASAMIVSGIMVRTVIAATAAAAVIVPDIMVWAVIGTATATPVIVSDVVVRTVIRTAAPPGQLFRGHLRQKDRRRRSPDACGRGSGRKWRDAEQGQGGDQGKAGQGLHDMILLDGRAENPADPIWHRRAHPLQPVPTHGQARRT</sequence>